<evidence type="ECO:0000313" key="2">
    <source>
        <dbReference type="WBParaSite" id="RSKR_0000949700.1"/>
    </source>
</evidence>
<organism evidence="1 2">
    <name type="scientific">Rhabditophanes sp. KR3021</name>
    <dbReference type="NCBI Taxonomy" id="114890"/>
    <lineage>
        <taxon>Eukaryota</taxon>
        <taxon>Metazoa</taxon>
        <taxon>Ecdysozoa</taxon>
        <taxon>Nematoda</taxon>
        <taxon>Chromadorea</taxon>
        <taxon>Rhabditida</taxon>
        <taxon>Tylenchina</taxon>
        <taxon>Panagrolaimomorpha</taxon>
        <taxon>Strongyloidoidea</taxon>
        <taxon>Alloionematidae</taxon>
        <taxon>Rhabditophanes</taxon>
    </lineage>
</organism>
<name>A0AC35UB79_9BILA</name>
<proteinExistence type="predicted"/>
<accession>A0AC35UB79</accession>
<sequence>MSLKAVILVGGAQKGTRFRPLSEYPKALFHIAGVPLIEQHIDQLSKVKNLEEIVLLGFFKADEFNDFRVAAEDKYKIRIKYYQEQESLGTCGGLLSFKNQLLENNPEAIFVLNADICGDLPVQEMVEELNKKRDKECLILTTEATREQSTNYGCAVFNANDDIVHYVEKPITFISCRISCGLYLFRPTIFNLINEIQKNSLTKQLWLETDVFPELASNKLLCGLHNTTRWWSQIKTGGSVLYGNRNFLKMYLKTHPEKLATTKKHGCTIIGDVYIDSSAQVHPTAKIGPNVSIGAGVVVSAGVRIREAIVLAESVIEEHACVLHSIIGWKSKIGAYARIEGIPTEPNPNIPFAKLDNTNLFNNDGRLNPSLTIFGSGVTVDRETLIYNCVVLPFKELNVSSKNQIIFKLTLNELDDYRRIFERLKASRINFQNPEDAIKKGTFGSVFRFANCKEELVVKYYRSENKCSQYTREEMIYLDPNLRHSFLIEYRAAIQSKTGKFIFAKYYPGGDVLEYIREHTISLKRCVGWMLNVVNGLDYLHLQRYAHRDLKLSNLFIKDNDEIVIGDFGLSIHDQKITEKVEVVGTLRYRSPDLLTQSENHINTFTDFINQDIYALGLVFSELLQRTYFDRDADGTVQEDENTAHEGVPVYKQLFFEELGAEPTLTTMREAISKKLIQPKFPDHLKGTDLGDIFEKMLLKMWEHVSLRPTSKYVKDKIKSYSERHYEF</sequence>
<dbReference type="Proteomes" id="UP000095286">
    <property type="component" value="Unplaced"/>
</dbReference>
<reference evidence="2" key="1">
    <citation type="submission" date="2016-11" db="UniProtKB">
        <authorList>
            <consortium name="WormBaseParasite"/>
        </authorList>
    </citation>
    <scope>IDENTIFICATION</scope>
    <source>
        <strain evidence="2">KR3021</strain>
    </source>
</reference>
<dbReference type="WBParaSite" id="RSKR_0000949700.1">
    <property type="protein sequence ID" value="RSKR_0000949700.1"/>
    <property type="gene ID" value="RSKR_0000949700"/>
</dbReference>
<evidence type="ECO:0000313" key="1">
    <source>
        <dbReference type="Proteomes" id="UP000095286"/>
    </source>
</evidence>
<protein>
    <submittedName>
        <fullName evidence="2">Protein kinase domain-containing protein</fullName>
    </submittedName>
</protein>